<feature type="transmembrane region" description="Helical" evidence="1">
    <location>
        <begin position="6"/>
        <end position="26"/>
    </location>
</feature>
<dbReference type="PANTHER" id="PTHR32251">
    <property type="entry name" value="3-OXO-5-ALPHA-STEROID 4-DEHYDROGENASE"/>
    <property type="match status" value="1"/>
</dbReference>
<proteinExistence type="predicted"/>
<dbReference type="InterPro" id="IPR010721">
    <property type="entry name" value="UstE-like"/>
</dbReference>
<feature type="transmembrane region" description="Helical" evidence="1">
    <location>
        <begin position="195"/>
        <end position="225"/>
    </location>
</feature>
<evidence type="ECO:0000256" key="1">
    <source>
        <dbReference type="SAM" id="Phobius"/>
    </source>
</evidence>
<accession>A0A831ZKG2</accession>
<dbReference type="EMBL" id="DSTK01000023">
    <property type="protein sequence ID" value="HFK97276.1"/>
    <property type="molecule type" value="Genomic_DNA"/>
</dbReference>
<gene>
    <name evidence="2" type="ORF">ENS06_08125</name>
</gene>
<evidence type="ECO:0000313" key="2">
    <source>
        <dbReference type="EMBL" id="HFK97276.1"/>
    </source>
</evidence>
<keyword evidence="1" id="KW-1133">Transmembrane helix</keyword>
<dbReference type="Gene3D" id="1.20.120.1630">
    <property type="match status" value="1"/>
</dbReference>
<dbReference type="PANTHER" id="PTHR32251:SF17">
    <property type="entry name" value="STEROID 5-ALPHA REDUCTASE C-TERMINAL DOMAIN-CONTAINING PROTEIN"/>
    <property type="match status" value="1"/>
</dbReference>
<keyword evidence="1" id="KW-0812">Transmembrane</keyword>
<sequence>MAPVSLVMASSLGAALILMIGLWPFTVIKKNASLADRFWGLGFVVVAWVSALLGPGFGLRTLLVVALTTLWGLRLSAHITYRSWGKGEDPRYRAMREKHGAAFPIVSLLTVFGFQAVLLWIIALPVQWACLVPYPNQLTVTDLVGGAVALAGIGIESLADYQLLRFKKDPANRGKVMDRGLWAYSRHPNYFGETLVWWGMFLIALSVPGGVWTIVSPALITFLLLRVSGVTLLERTLTETRPEYRDYMERTSTFIPWFPKKSKEKGM</sequence>
<dbReference type="AlphaFoldDB" id="A0A831ZKG2"/>
<protein>
    <submittedName>
        <fullName evidence="2">DUF1295 domain-containing protein</fullName>
    </submittedName>
</protein>
<dbReference type="Pfam" id="PF06966">
    <property type="entry name" value="DUF1295"/>
    <property type="match status" value="1"/>
</dbReference>
<dbReference type="GO" id="GO:0016020">
    <property type="term" value="C:membrane"/>
    <property type="evidence" value="ECO:0007669"/>
    <property type="project" value="TreeGrafter"/>
</dbReference>
<feature type="transmembrane region" description="Helical" evidence="1">
    <location>
        <begin position="101"/>
        <end position="123"/>
    </location>
</feature>
<keyword evidence="1" id="KW-0472">Membrane</keyword>
<feature type="transmembrane region" description="Helical" evidence="1">
    <location>
        <begin position="38"/>
        <end position="57"/>
    </location>
</feature>
<comment type="caution">
    <text evidence="2">The sequence shown here is derived from an EMBL/GenBank/DDBJ whole genome shotgun (WGS) entry which is preliminary data.</text>
</comment>
<reference evidence="2" key="1">
    <citation type="journal article" date="2020" name="mSystems">
        <title>Genome- and Community-Level Interaction Insights into Carbon Utilization and Element Cycling Functions of Hydrothermarchaeota in Hydrothermal Sediment.</title>
        <authorList>
            <person name="Zhou Z."/>
            <person name="Liu Y."/>
            <person name="Xu W."/>
            <person name="Pan J."/>
            <person name="Luo Z.H."/>
            <person name="Li M."/>
        </authorList>
    </citation>
    <scope>NUCLEOTIDE SEQUENCE [LARGE SCALE GENOMIC DNA]</scope>
    <source>
        <strain evidence="2">SpSt-456</strain>
    </source>
</reference>
<name>A0A831ZKG2_9BACT</name>
<dbReference type="PROSITE" id="PS50244">
    <property type="entry name" value="S5A_REDUCTASE"/>
    <property type="match status" value="1"/>
</dbReference>
<organism evidence="2">
    <name type="scientific">Desulfacinum infernum</name>
    <dbReference type="NCBI Taxonomy" id="35837"/>
    <lineage>
        <taxon>Bacteria</taxon>
        <taxon>Pseudomonadati</taxon>
        <taxon>Thermodesulfobacteriota</taxon>
        <taxon>Syntrophobacteria</taxon>
        <taxon>Syntrophobacterales</taxon>
        <taxon>Syntrophobacteraceae</taxon>
        <taxon>Desulfacinum</taxon>
    </lineage>
</organism>